<dbReference type="Proteomes" id="UP001375370">
    <property type="component" value="Chromosome"/>
</dbReference>
<dbReference type="EMBL" id="CP146612">
    <property type="protein sequence ID" value="WWX25415.1"/>
    <property type="molecule type" value="Genomic_DNA"/>
</dbReference>
<dbReference type="RefSeq" id="WP_338737558.1">
    <property type="nucleotide sequence ID" value="NZ_CP146612.1"/>
</dbReference>
<dbReference type="SUPFAM" id="SSF102198">
    <property type="entry name" value="Putative cyclase"/>
    <property type="match status" value="1"/>
</dbReference>
<dbReference type="InterPro" id="IPR007325">
    <property type="entry name" value="KFase/CYL"/>
</dbReference>
<evidence type="ECO:0000313" key="2">
    <source>
        <dbReference type="Proteomes" id="UP001375370"/>
    </source>
</evidence>
<dbReference type="GO" id="GO:0016787">
    <property type="term" value="F:hydrolase activity"/>
    <property type="evidence" value="ECO:0007669"/>
    <property type="project" value="UniProtKB-KW"/>
</dbReference>
<evidence type="ECO:0000313" key="1">
    <source>
        <dbReference type="EMBL" id="WWX25415.1"/>
    </source>
</evidence>
<reference evidence="1 2" key="1">
    <citation type="submission" date="2024-03" db="EMBL/GenBank/DDBJ databases">
        <title>A Dehalogenimonas Isolated from Estuarine Sediments Dihaloeliminates Chlorinated Alkanes.</title>
        <authorList>
            <person name="Yang Y."/>
            <person name="Wang H."/>
        </authorList>
    </citation>
    <scope>NUCLEOTIDE SEQUENCE [LARGE SCALE GENOMIC DNA]</scope>
    <source>
        <strain evidence="1 2">W</strain>
    </source>
</reference>
<sequence>MTNTSSNRWIDISVELSEGMVHWPGDPAINIVRVQDLDKGDSHTLSNLTMGSHSGTHVDAPAHFIKGAPSISDLMPDVLIGPARVIEITDDHSVNVEELRRHQFQTGERILFKTSNSAFWHDSTRFEPDFVHFTVDSAAYLAQTGISVIGVDYLSVGGYQQNGSQVHRLLLEAGIWLIEGLDLSPVGAGKYDLICLPLKIKHGDGAPARAVLRPTVSA</sequence>
<accession>A0ABZ2J3E6</accession>
<dbReference type="Gene3D" id="3.50.30.50">
    <property type="entry name" value="Putative cyclase"/>
    <property type="match status" value="1"/>
</dbReference>
<dbReference type="Pfam" id="PF04199">
    <property type="entry name" value="Cyclase"/>
    <property type="match status" value="1"/>
</dbReference>
<protein>
    <submittedName>
        <fullName evidence="1">Cyclase family protein</fullName>
        <ecNumber evidence="1">3.5.-.-</ecNumber>
    </submittedName>
</protein>
<name>A0ABZ2J3E6_9CHLR</name>
<keyword evidence="2" id="KW-1185">Reference proteome</keyword>
<gene>
    <name evidence="1" type="ORF">V8247_00155</name>
</gene>
<keyword evidence="1" id="KW-0378">Hydrolase</keyword>
<dbReference type="PANTHER" id="PTHR31118">
    <property type="entry name" value="CYCLASE-LIKE PROTEIN 2"/>
    <property type="match status" value="1"/>
</dbReference>
<dbReference type="PANTHER" id="PTHR31118:SF32">
    <property type="entry name" value="KYNURENINE FORMAMIDASE"/>
    <property type="match status" value="1"/>
</dbReference>
<dbReference type="InterPro" id="IPR037175">
    <property type="entry name" value="KFase_sf"/>
</dbReference>
<proteinExistence type="predicted"/>
<organism evidence="1 2">
    <name type="scientific">Candidatus Dehalogenimonas loeffleri</name>
    <dbReference type="NCBI Taxonomy" id="3127115"/>
    <lineage>
        <taxon>Bacteria</taxon>
        <taxon>Bacillati</taxon>
        <taxon>Chloroflexota</taxon>
        <taxon>Dehalococcoidia</taxon>
        <taxon>Dehalococcoidales</taxon>
        <taxon>Dehalococcoidaceae</taxon>
        <taxon>Dehalogenimonas</taxon>
    </lineage>
</organism>
<dbReference type="EC" id="3.5.-.-" evidence="1"/>